<sequence length="95" mass="10343">MKTVRWLTFAWGCLALGTMGYYASQWIMQVDNPLRHEFGIGVGFGLLFGWPAWLGLPVLAFVGRKELGRYGVSVLISPVLLAGAVFAILSLLGAE</sequence>
<reference evidence="3" key="1">
    <citation type="journal article" date="2019" name="Int. J. Syst. Evol. Microbiol.">
        <title>The Global Catalogue of Microorganisms (GCM) 10K type strain sequencing project: providing services to taxonomists for standard genome sequencing and annotation.</title>
        <authorList>
            <consortium name="The Broad Institute Genomics Platform"/>
            <consortium name="The Broad Institute Genome Sequencing Center for Infectious Disease"/>
            <person name="Wu L."/>
            <person name="Ma J."/>
        </authorList>
    </citation>
    <scope>NUCLEOTIDE SEQUENCE [LARGE SCALE GENOMIC DNA]</scope>
    <source>
        <strain evidence="3">JCM 31890</strain>
    </source>
</reference>
<keyword evidence="1" id="KW-0812">Transmembrane</keyword>
<dbReference type="Proteomes" id="UP001501788">
    <property type="component" value="Unassembled WGS sequence"/>
</dbReference>
<feature type="transmembrane region" description="Helical" evidence="1">
    <location>
        <begin position="40"/>
        <end position="62"/>
    </location>
</feature>
<keyword evidence="1" id="KW-0472">Membrane</keyword>
<accession>A0ABP8LCK7</accession>
<evidence type="ECO:0000313" key="2">
    <source>
        <dbReference type="EMBL" id="GAA4426678.1"/>
    </source>
</evidence>
<organism evidence="2 3">
    <name type="scientific">Acidovorax lacteus</name>
    <dbReference type="NCBI Taxonomy" id="1924988"/>
    <lineage>
        <taxon>Bacteria</taxon>
        <taxon>Pseudomonadati</taxon>
        <taxon>Pseudomonadota</taxon>
        <taxon>Betaproteobacteria</taxon>
        <taxon>Burkholderiales</taxon>
        <taxon>Comamonadaceae</taxon>
        <taxon>Acidovorax</taxon>
    </lineage>
</organism>
<protein>
    <recommendedName>
        <fullName evidence="4">Major facilitator superfamily (MFS) profile domain-containing protein</fullName>
    </recommendedName>
</protein>
<name>A0ABP8LCK7_9BURK</name>
<proteinExistence type="predicted"/>
<keyword evidence="3" id="KW-1185">Reference proteome</keyword>
<feature type="transmembrane region" description="Helical" evidence="1">
    <location>
        <begin position="74"/>
        <end position="94"/>
    </location>
</feature>
<dbReference type="RefSeq" id="WP_345065060.1">
    <property type="nucleotide sequence ID" value="NZ_BAABEX010000026.1"/>
</dbReference>
<evidence type="ECO:0008006" key="4">
    <source>
        <dbReference type="Google" id="ProtNLM"/>
    </source>
</evidence>
<comment type="caution">
    <text evidence="2">The sequence shown here is derived from an EMBL/GenBank/DDBJ whole genome shotgun (WGS) entry which is preliminary data.</text>
</comment>
<evidence type="ECO:0000313" key="3">
    <source>
        <dbReference type="Proteomes" id="UP001501788"/>
    </source>
</evidence>
<dbReference type="EMBL" id="BAABEX010000026">
    <property type="protein sequence ID" value="GAA4426678.1"/>
    <property type="molecule type" value="Genomic_DNA"/>
</dbReference>
<evidence type="ECO:0000256" key="1">
    <source>
        <dbReference type="SAM" id="Phobius"/>
    </source>
</evidence>
<feature type="transmembrane region" description="Helical" evidence="1">
    <location>
        <begin position="7"/>
        <end position="28"/>
    </location>
</feature>
<gene>
    <name evidence="2" type="ORF">GCM10023090_22930</name>
</gene>
<keyword evidence="1" id="KW-1133">Transmembrane helix</keyword>